<dbReference type="Proteomes" id="UP000271337">
    <property type="component" value="Unassembled WGS sequence"/>
</dbReference>
<dbReference type="InterPro" id="IPR017853">
    <property type="entry name" value="GH"/>
</dbReference>
<dbReference type="OrthoDB" id="73875at2759"/>
<evidence type="ECO:0000256" key="8">
    <source>
        <dbReference type="ARBA" id="ARBA00023295"/>
    </source>
</evidence>
<keyword evidence="4 10" id="KW-0147">Chitin-binding</keyword>
<evidence type="ECO:0000259" key="14">
    <source>
        <dbReference type="PROSITE" id="PS51910"/>
    </source>
</evidence>
<dbReference type="PANTHER" id="PTHR11177">
    <property type="entry name" value="CHITINASE"/>
    <property type="match status" value="1"/>
</dbReference>
<keyword evidence="6" id="KW-0146">Chitin degradation</keyword>
<dbReference type="PROSITE" id="PS01095">
    <property type="entry name" value="GH18_1"/>
    <property type="match status" value="1"/>
</dbReference>
<evidence type="ECO:0000256" key="3">
    <source>
        <dbReference type="ARBA" id="ARBA00012729"/>
    </source>
</evidence>
<dbReference type="InterPro" id="IPR001223">
    <property type="entry name" value="Glyco_hydro18_cat"/>
</dbReference>
<keyword evidence="10" id="KW-1015">Disulfide bond</keyword>
<dbReference type="SUPFAM" id="SSF54556">
    <property type="entry name" value="Chitinase insertion domain"/>
    <property type="match status" value="1"/>
</dbReference>
<dbReference type="PROSITE" id="PS51910">
    <property type="entry name" value="GH18_2"/>
    <property type="match status" value="1"/>
</dbReference>
<dbReference type="InterPro" id="IPR036861">
    <property type="entry name" value="Endochitinase-like_sf"/>
</dbReference>
<organism evidence="15 16">
    <name type="scientific">Hortaea werneckii</name>
    <name type="common">Black yeast</name>
    <name type="synonym">Cladosporium werneckii</name>
    <dbReference type="NCBI Taxonomy" id="91943"/>
    <lineage>
        <taxon>Eukaryota</taxon>
        <taxon>Fungi</taxon>
        <taxon>Dikarya</taxon>
        <taxon>Ascomycota</taxon>
        <taxon>Pezizomycotina</taxon>
        <taxon>Dothideomycetes</taxon>
        <taxon>Dothideomycetidae</taxon>
        <taxon>Mycosphaerellales</taxon>
        <taxon>Teratosphaeriaceae</taxon>
        <taxon>Hortaea</taxon>
    </lineage>
</organism>
<dbReference type="SUPFAM" id="SSF51445">
    <property type="entry name" value="(Trans)glycosidases"/>
    <property type="match status" value="1"/>
</dbReference>
<keyword evidence="8 11" id="KW-0326">Glycosidase</keyword>
<evidence type="ECO:0000256" key="12">
    <source>
        <dbReference type="SAM" id="MobiDB-lite"/>
    </source>
</evidence>
<dbReference type="GO" id="GO:0008843">
    <property type="term" value="F:endochitinase activity"/>
    <property type="evidence" value="ECO:0007669"/>
    <property type="project" value="UniProtKB-EC"/>
</dbReference>
<feature type="non-terminal residue" evidence="15">
    <location>
        <position position="1"/>
    </location>
</feature>
<dbReference type="PANTHER" id="PTHR11177:SF402">
    <property type="entry name" value="CHITINASE"/>
    <property type="match status" value="1"/>
</dbReference>
<dbReference type="Pfam" id="PF14040">
    <property type="entry name" value="DNase_NucA_NucB"/>
    <property type="match status" value="1"/>
</dbReference>
<evidence type="ECO:0000256" key="2">
    <source>
        <dbReference type="ARBA" id="ARBA00008682"/>
    </source>
</evidence>
<name>A0A3M6ZTP4_HORWE</name>
<dbReference type="Gene3D" id="3.20.20.80">
    <property type="entry name" value="Glycosidases"/>
    <property type="match status" value="1"/>
</dbReference>
<dbReference type="Pfam" id="PF00704">
    <property type="entry name" value="Glyco_hydro_18"/>
    <property type="match status" value="1"/>
</dbReference>
<evidence type="ECO:0000256" key="1">
    <source>
        <dbReference type="ARBA" id="ARBA00000822"/>
    </source>
</evidence>
<comment type="similarity">
    <text evidence="2">Belongs to the glycosyl hydrolase 18 family. Chitinase class V subfamily.</text>
</comment>
<dbReference type="InterPro" id="IPR018371">
    <property type="entry name" value="Chitin-binding_1_CS"/>
</dbReference>
<dbReference type="InterPro" id="IPR029476">
    <property type="entry name" value="DNase_NucA_NucB"/>
</dbReference>
<evidence type="ECO:0000256" key="11">
    <source>
        <dbReference type="RuleBase" id="RU000489"/>
    </source>
</evidence>
<feature type="disulfide bond" evidence="10">
    <location>
        <begin position="34"/>
        <end position="46"/>
    </location>
</feature>
<accession>A0A3M6ZTP4</accession>
<dbReference type="EC" id="3.2.1.14" evidence="3"/>
<feature type="compositionally biased region" description="Basic and acidic residues" evidence="12">
    <location>
        <begin position="947"/>
        <end position="957"/>
    </location>
</feature>
<dbReference type="SMART" id="SM00270">
    <property type="entry name" value="ChtBD1"/>
    <property type="match status" value="1"/>
</dbReference>
<feature type="domain" description="GH18" evidence="14">
    <location>
        <begin position="69"/>
        <end position="412"/>
    </location>
</feature>
<dbReference type="GO" id="GO:0000272">
    <property type="term" value="P:polysaccharide catabolic process"/>
    <property type="evidence" value="ECO:0007669"/>
    <property type="project" value="UniProtKB-KW"/>
</dbReference>
<feature type="domain" description="Chitin-binding type-1" evidence="13">
    <location>
        <begin position="20"/>
        <end position="63"/>
    </location>
</feature>
<protein>
    <recommendedName>
        <fullName evidence="3">chitinase</fullName>
        <ecNumber evidence="3">3.2.1.14</ecNumber>
    </recommendedName>
</protein>
<feature type="region of interest" description="Disordered" evidence="12">
    <location>
        <begin position="947"/>
        <end position="974"/>
    </location>
</feature>
<evidence type="ECO:0000259" key="13">
    <source>
        <dbReference type="PROSITE" id="PS50941"/>
    </source>
</evidence>
<sequence length="1760" mass="194504">NCGFGPDFCGDGCQGNCDAQAECGKYAPEGQEECPLNVCCSEFGYCGTTEDFCGSGCQSSCGQPEQPSCKSTTEVEQYNRRIGYYELFGLERACDRMYPEDLAMIDKSGDIVRRTSFLKTRYPGLRINVAIGGWAFNDPPTQNYFSDMASTHPNRQKFISSLIDYLEKYALDGVDIDWEYPAALDRGGRPEDTNNFVLLASEIREAFDRHNPGWEVTITIPTSYWYMRGFDLPGLQKYVSYFNLMSYDLHGGWDKHNEFTGPYLEGHTNITEIDNGLDLLWRNDVKPENVVMGFAFYGRSFTMADTSCSTPDGCKFSTTGRPGDCSTTSGILLYEEVVSRNTSLDVHTVYDKKSTVKYNVFDGDQWISYDDAESFADKKKFMSGRCLSGLMIWAVDQDTPDYEALAGLIGEGSLANSLLEGGSLDDRSAGALSDAFAAYTGQNCFVTPTCTDGSSKEKTADQVCPAGSISISTAHSPLQAPGHDFHGQCSEGWYRHICCPEDNAPKNCKWNGAPERNSFGCTGKCGDNQFSLNTDPFTDTSGEGQCYSGNRNLCCDSAANLEKCYWTGCQGPISINRGDYPVCPGDADYQTFRYDQDNGDWCSATYNGGSGSNVHQSFGRAFCCPKGKGYQKCHWSNQPQDTFSGDLEEVCNPQQCSSKETKVTAAFTPPVPLEISNEDLGISNGHSGRNCDRVNLPVGHSAEFPYCCEPPSKYSDDWPVDPKYLFSTYYNEAEDDVLWHYSDNYANNNADPHRADQGTEDGSDAYGFVMLDGPPGSLDSDFGNSHTITTRDADPPLVKKSMITSDERVLNSTFDHAEETVYVYCNYPESSHRCQKVWFKGVKDTIIKLPDHIGEGPFARIVSMEPASRDHALPAHHIRARSLARNTNTVYALKFDYNFHLSKRDDPIEMRVDFTNLLEYWDEMTDAPATKKRSLRDGHLSKAEWHEKLSRAKESRSRSRSRRDRHAHGHTGANVEGNSLHKRWFGNFFNWLKRLNTFEDSEVGYLTLALQKSLLLFKASIGCPGSSLFASVKMLFDTDVSMDATYAYYFSGTILPPSTPDTYVYFGLEPSAYMGLRLTGNARMQAGTERKKLIDTLSYPGLSVKGLATVGPTLDLYGQISGVIQLKGEMRAGVQVDFPKTEVYWPQDDDASAQYQKLLGIDAKPSSPNTQIAPTFDTAVSAQAQLDVLITPQIGGTLTGGSIVDANVHGSIPTDLQLHASAKGSVGSSSDTQASYLVGIYFYYNVAFGAIANILGLKNWATSDRMAFDSAPRYTIFEKTDSFSGSTSFARSEVDDNTGHTYIRYPRRAIFAALDVAPTHQNERNVHNLNVSNAGNESRNQSWAISNEGLLGKRANSDSQSDTAMPDFSAAQQLTCPPGDSSQVTLPDFRYNCNVFRPQQPRDGGTSVSLPGICQGVQRFFRRRGLANSALTLTYDPYSDRSDARRDHSCPQAPGGGGFCSDVQRTLRRIARSNALTTSCDEFPFASSEEGGDYLSTLDNNADHSESTCLQTNVAYFERKQRDPPDDATIWAKWTEKSNTKESSYMRRNTLWKDNAVSGVSVPQRIVEYPDQIPRAGPIDDNEYRDTQTPGFYNGFMFRRNFTFGLASPADPNDGAAWTPQGVPPTDWQLKSRKAVDAQGDMTAIACAANTFGQSEVYRYVYNGLCWNDQEYNTDGWGRAKNYRACIIDFGPPAGSGSGGGSQKRAIGEFNGWPVYDIKMVDDDEDGVVVPADHDPGDALMPAERISKSELPGLPAIDFY</sequence>
<dbReference type="EMBL" id="QWIL01000456">
    <property type="protein sequence ID" value="RMY18633.1"/>
    <property type="molecule type" value="Genomic_DNA"/>
</dbReference>
<dbReference type="SMART" id="SM00636">
    <property type="entry name" value="Glyco_18"/>
    <property type="match status" value="1"/>
</dbReference>
<dbReference type="CDD" id="cd00035">
    <property type="entry name" value="ChtBD1"/>
    <property type="match status" value="1"/>
</dbReference>
<keyword evidence="7" id="KW-0119">Carbohydrate metabolism</keyword>
<comment type="caution">
    <text evidence="10">Lacks conserved residue(s) required for the propagation of feature annotation.</text>
</comment>
<proteinExistence type="inferred from homology"/>
<dbReference type="InterPro" id="IPR011583">
    <property type="entry name" value="Chitinase_II/V-like_cat"/>
</dbReference>
<feature type="disulfide bond" evidence="10">
    <location>
        <begin position="39"/>
        <end position="53"/>
    </location>
</feature>
<dbReference type="GO" id="GO:0006032">
    <property type="term" value="P:chitin catabolic process"/>
    <property type="evidence" value="ECO:0007669"/>
    <property type="project" value="UniProtKB-KW"/>
</dbReference>
<feature type="compositionally biased region" description="Basic residues" evidence="12">
    <location>
        <begin position="958"/>
        <end position="969"/>
    </location>
</feature>
<comment type="catalytic activity">
    <reaction evidence="1">
        <text>Random endo-hydrolysis of N-acetyl-beta-D-glucosaminide (1-&gt;4)-beta-linkages in chitin and chitodextrins.</text>
        <dbReference type="EC" id="3.2.1.14"/>
    </reaction>
</comment>
<dbReference type="VEuPathDB" id="FungiDB:BTJ68_11197"/>
<evidence type="ECO:0000256" key="10">
    <source>
        <dbReference type="PROSITE-ProRule" id="PRU00261"/>
    </source>
</evidence>
<dbReference type="InterPro" id="IPR001579">
    <property type="entry name" value="Glyco_hydro_18_chit_AS"/>
</dbReference>
<dbReference type="GO" id="GO:0008061">
    <property type="term" value="F:chitin binding"/>
    <property type="evidence" value="ECO:0007669"/>
    <property type="project" value="UniProtKB-UniRule"/>
</dbReference>
<dbReference type="Gene3D" id="3.10.50.10">
    <property type="match status" value="1"/>
</dbReference>
<evidence type="ECO:0000313" key="15">
    <source>
        <dbReference type="EMBL" id="RMY18633.1"/>
    </source>
</evidence>
<keyword evidence="5 11" id="KW-0378">Hydrolase</keyword>
<dbReference type="InterPro" id="IPR001002">
    <property type="entry name" value="Chitin-bd_1"/>
</dbReference>
<evidence type="ECO:0000256" key="9">
    <source>
        <dbReference type="ARBA" id="ARBA00023326"/>
    </source>
</evidence>
<evidence type="ECO:0000256" key="7">
    <source>
        <dbReference type="ARBA" id="ARBA00023277"/>
    </source>
</evidence>
<evidence type="ECO:0000256" key="5">
    <source>
        <dbReference type="ARBA" id="ARBA00022801"/>
    </source>
</evidence>
<evidence type="ECO:0000256" key="6">
    <source>
        <dbReference type="ARBA" id="ARBA00023024"/>
    </source>
</evidence>
<dbReference type="InterPro" id="IPR050314">
    <property type="entry name" value="Glycosyl_Hydrlase_18"/>
</dbReference>
<reference evidence="15 16" key="1">
    <citation type="journal article" date="2018" name="BMC Genomics">
        <title>Genomic evidence for intraspecific hybridization in a clonal and extremely halotolerant yeast.</title>
        <authorList>
            <person name="Gostincar C."/>
            <person name="Stajich J.E."/>
            <person name="Zupancic J."/>
            <person name="Zalar P."/>
            <person name="Gunde-Cimerman N."/>
        </authorList>
    </citation>
    <scope>NUCLEOTIDE SEQUENCE [LARGE SCALE GENOMIC DNA]</scope>
    <source>
        <strain evidence="15 16">EXF-6669</strain>
    </source>
</reference>
<dbReference type="PROSITE" id="PS50941">
    <property type="entry name" value="CHIT_BIND_I_2"/>
    <property type="match status" value="1"/>
</dbReference>
<keyword evidence="9" id="KW-0624">Polysaccharide degradation</keyword>
<evidence type="ECO:0000313" key="16">
    <source>
        <dbReference type="Proteomes" id="UP000271337"/>
    </source>
</evidence>
<dbReference type="InterPro" id="IPR029070">
    <property type="entry name" value="Chitinase_insertion_sf"/>
</dbReference>
<comment type="caution">
    <text evidence="15">The sequence shown here is derived from an EMBL/GenBank/DDBJ whole genome shotgun (WGS) entry which is preliminary data.</text>
</comment>
<gene>
    <name evidence="15" type="ORF">D0867_05200</name>
</gene>
<dbReference type="PROSITE" id="PS00026">
    <property type="entry name" value="CHIT_BIND_I_1"/>
    <property type="match status" value="1"/>
</dbReference>
<dbReference type="Pfam" id="PF00187">
    <property type="entry name" value="Chitin_bind_1"/>
    <property type="match status" value="1"/>
</dbReference>
<evidence type="ECO:0000256" key="4">
    <source>
        <dbReference type="ARBA" id="ARBA00022669"/>
    </source>
</evidence>
<dbReference type="Gene3D" id="3.30.60.10">
    <property type="entry name" value="Endochitinase-like"/>
    <property type="match status" value="1"/>
</dbReference>
<feature type="disulfide bond" evidence="10">
    <location>
        <begin position="57"/>
        <end position="61"/>
    </location>
</feature>
<dbReference type="SUPFAM" id="SSF57016">
    <property type="entry name" value="Plant lectins/antimicrobial peptides"/>
    <property type="match status" value="1"/>
</dbReference>